<organism evidence="2 3">
    <name type="scientific">Cohnella xylanilytica</name>
    <dbReference type="NCBI Taxonomy" id="557555"/>
    <lineage>
        <taxon>Bacteria</taxon>
        <taxon>Bacillati</taxon>
        <taxon>Bacillota</taxon>
        <taxon>Bacilli</taxon>
        <taxon>Bacillales</taxon>
        <taxon>Paenibacillaceae</taxon>
        <taxon>Cohnella</taxon>
    </lineage>
</organism>
<dbReference type="AlphaFoldDB" id="A0A841U416"/>
<evidence type="ECO:0000313" key="3">
    <source>
        <dbReference type="Proteomes" id="UP000553776"/>
    </source>
</evidence>
<evidence type="ECO:0000256" key="1">
    <source>
        <dbReference type="SAM" id="MobiDB-lite"/>
    </source>
</evidence>
<dbReference type="SUPFAM" id="SSF55331">
    <property type="entry name" value="Tautomerase/MIF"/>
    <property type="match status" value="1"/>
</dbReference>
<dbReference type="InterPro" id="IPR015017">
    <property type="entry name" value="DUF1904"/>
</dbReference>
<feature type="region of interest" description="Disordered" evidence="1">
    <location>
        <begin position="144"/>
        <end position="165"/>
    </location>
</feature>
<dbReference type="InterPro" id="IPR014347">
    <property type="entry name" value="Tautomerase/MIF_sf"/>
</dbReference>
<dbReference type="EMBL" id="JACJVR010000096">
    <property type="protein sequence ID" value="MBB6694509.1"/>
    <property type="molecule type" value="Genomic_DNA"/>
</dbReference>
<name>A0A841U416_9BACL</name>
<dbReference type="Pfam" id="PF08921">
    <property type="entry name" value="DUF1904"/>
    <property type="match status" value="1"/>
</dbReference>
<feature type="region of interest" description="Disordered" evidence="1">
    <location>
        <begin position="108"/>
        <end position="129"/>
    </location>
</feature>
<keyword evidence="3" id="KW-1185">Reference proteome</keyword>
<sequence>MPHLLIRGIAPERIRTVAGPLTEELAAVCECPADYFMLECLHATAVSPEGELVSSYPFIEVAWFDRGLGAQDRFARAVDRHVRQALGLPELEIAFRVYRERDYYANGESFGDDQAQDAPPPEEELESLRQANRKLAEELRKARKALSSSAAGGAMSTRLRDALRE</sequence>
<protein>
    <submittedName>
        <fullName evidence="2">DUF1904 family protein</fullName>
    </submittedName>
</protein>
<dbReference type="Gene3D" id="3.30.429.10">
    <property type="entry name" value="Macrophage Migration Inhibitory Factor"/>
    <property type="match status" value="1"/>
</dbReference>
<proteinExistence type="predicted"/>
<reference evidence="2 3" key="1">
    <citation type="submission" date="2020-08" db="EMBL/GenBank/DDBJ databases">
        <title>Cohnella phylogeny.</title>
        <authorList>
            <person name="Dunlap C."/>
        </authorList>
    </citation>
    <scope>NUCLEOTIDE SEQUENCE [LARGE SCALE GENOMIC DNA]</scope>
    <source>
        <strain evidence="2 3">DSM 25239</strain>
    </source>
</reference>
<dbReference type="RefSeq" id="WP_185138472.1">
    <property type="nucleotide sequence ID" value="NZ_JACJVR010000096.1"/>
</dbReference>
<feature type="compositionally biased region" description="Acidic residues" evidence="1">
    <location>
        <begin position="110"/>
        <end position="125"/>
    </location>
</feature>
<comment type="caution">
    <text evidence="2">The sequence shown here is derived from an EMBL/GenBank/DDBJ whole genome shotgun (WGS) entry which is preliminary data.</text>
</comment>
<accession>A0A841U416</accession>
<evidence type="ECO:0000313" key="2">
    <source>
        <dbReference type="EMBL" id="MBB6694509.1"/>
    </source>
</evidence>
<dbReference type="Proteomes" id="UP000553776">
    <property type="component" value="Unassembled WGS sequence"/>
</dbReference>
<gene>
    <name evidence="2" type="ORF">H7B90_24240</name>
</gene>
<feature type="compositionally biased region" description="Low complexity" evidence="1">
    <location>
        <begin position="145"/>
        <end position="154"/>
    </location>
</feature>